<dbReference type="AlphaFoldDB" id="A0A0S8FXT3"/>
<protein>
    <recommendedName>
        <fullName evidence="2">FlgD/Vpr Ig-like domain-containing protein</fullName>
    </recommendedName>
</protein>
<dbReference type="InterPro" id="IPR025965">
    <property type="entry name" value="FlgD/Vpr_Ig-like"/>
</dbReference>
<dbReference type="Proteomes" id="UP000051373">
    <property type="component" value="Unassembled WGS sequence"/>
</dbReference>
<evidence type="ECO:0000313" key="3">
    <source>
        <dbReference type="EMBL" id="KPK64772.1"/>
    </source>
</evidence>
<dbReference type="InterPro" id="IPR011044">
    <property type="entry name" value="Quino_amine_DH_bsu"/>
</dbReference>
<proteinExistence type="predicted"/>
<comment type="caution">
    <text evidence="3">The sequence shown here is derived from an EMBL/GenBank/DDBJ whole genome shotgun (WGS) entry which is preliminary data.</text>
</comment>
<name>A0A0S8FXT3_UNCW3</name>
<dbReference type="Gene3D" id="2.60.40.4070">
    <property type="match status" value="1"/>
</dbReference>
<feature type="domain" description="FlgD/Vpr Ig-like" evidence="2">
    <location>
        <begin position="318"/>
        <end position="370"/>
    </location>
</feature>
<evidence type="ECO:0000313" key="4">
    <source>
        <dbReference type="Proteomes" id="UP000051373"/>
    </source>
</evidence>
<accession>A0A0S8FXT3</accession>
<feature type="signal peptide" evidence="1">
    <location>
        <begin position="1"/>
        <end position="20"/>
    </location>
</feature>
<dbReference type="Pfam" id="PF13860">
    <property type="entry name" value="FlgD_ig"/>
    <property type="match status" value="1"/>
</dbReference>
<dbReference type="SUPFAM" id="SSF50969">
    <property type="entry name" value="YVTN repeat-like/Quinoprotein amine dehydrogenase"/>
    <property type="match status" value="1"/>
</dbReference>
<feature type="chain" id="PRO_5006646539" description="FlgD/Vpr Ig-like domain-containing protein" evidence="1">
    <location>
        <begin position="21"/>
        <end position="382"/>
    </location>
</feature>
<dbReference type="STRING" id="1703779.AMJ83_00875"/>
<reference evidence="3 4" key="1">
    <citation type="journal article" date="2015" name="Microbiome">
        <title>Genomic resolution of linkages in carbon, nitrogen, and sulfur cycling among widespread estuary sediment bacteria.</title>
        <authorList>
            <person name="Baker B.J."/>
            <person name="Lazar C.S."/>
            <person name="Teske A.P."/>
            <person name="Dick G.J."/>
        </authorList>
    </citation>
    <scope>NUCLEOTIDE SEQUENCE [LARGE SCALE GENOMIC DNA]</scope>
    <source>
        <strain evidence="3">SM23_42</strain>
    </source>
</reference>
<dbReference type="EMBL" id="LJUJ01000001">
    <property type="protein sequence ID" value="KPK64772.1"/>
    <property type="molecule type" value="Genomic_DNA"/>
</dbReference>
<dbReference type="InterPro" id="IPR026444">
    <property type="entry name" value="Secre_tail"/>
</dbReference>
<evidence type="ECO:0000259" key="2">
    <source>
        <dbReference type="Pfam" id="PF13860"/>
    </source>
</evidence>
<sequence>MKRNIIVCSWLFGSFILSQATSSTNTGMSYDPNARINLNPRTEQVHTEDGRELGDILMTIDLAAIGMPGDGYDNAGLTWDGQYLYLLNQFDNSVYMIDPTGPMITMSWPLAPLFWGLGREQNLWGINIADGFCYELEPPHRSFYALVQGTFGMADISEWWQDGELWILAVGGSNKAYKFDINTGTCIDSIGHPSWTVTSQRGLTYDPWNDKFWIGGWNSGMVWELNTDGTPTGRQFSFNNVASLAYDWQSSIHPEPVLWIATNDAANQIFMVDPDNVQPYVAEQPKPAIQETFGFTTNTPNPSRGGCQVSYSTITPGSVKIKIYDITGRLVRTLVDRYESAGERSVHWNCRDNNDSRGPNGVYLATLETVEGQDIQKLIVYK</sequence>
<dbReference type="NCBIfam" id="TIGR04183">
    <property type="entry name" value="Por_Secre_tail"/>
    <property type="match status" value="1"/>
</dbReference>
<gene>
    <name evidence="3" type="ORF">AMJ83_00875</name>
</gene>
<organism evidence="3 4">
    <name type="scientific">candidate division WOR_3 bacterium SM23_42</name>
    <dbReference type="NCBI Taxonomy" id="1703779"/>
    <lineage>
        <taxon>Bacteria</taxon>
        <taxon>Bacteria division WOR-3</taxon>
    </lineage>
</organism>
<evidence type="ECO:0000256" key="1">
    <source>
        <dbReference type="SAM" id="SignalP"/>
    </source>
</evidence>
<keyword evidence="1" id="KW-0732">Signal</keyword>